<dbReference type="HOGENOM" id="CLU_048251_4_3_9"/>
<dbReference type="PROSITE" id="PS51482">
    <property type="entry name" value="DEGV"/>
    <property type="match status" value="1"/>
</dbReference>
<keyword evidence="1" id="KW-0446">Lipid-binding</keyword>
<dbReference type="KEGG" id="cpas:Clopa_3639"/>
<dbReference type="OrthoDB" id="9780216at2"/>
<dbReference type="STRING" id="86416.Clopa_3639"/>
<evidence type="ECO:0000313" key="3">
    <source>
        <dbReference type="Proteomes" id="UP000013523"/>
    </source>
</evidence>
<proteinExistence type="predicted"/>
<evidence type="ECO:0000313" key="2">
    <source>
        <dbReference type="EMBL" id="AGK98421.1"/>
    </source>
</evidence>
<reference evidence="2 3" key="1">
    <citation type="submission" date="2012-01" db="EMBL/GenBank/DDBJ databases">
        <title>Complete sequence of chromosome of Clostridium pasteurianum BC1.</title>
        <authorList>
            <consortium name="US DOE Joint Genome Institute"/>
            <person name="Lucas S."/>
            <person name="Han J."/>
            <person name="Lapidus A."/>
            <person name="Cheng J.-F."/>
            <person name="Goodwin L."/>
            <person name="Pitluck S."/>
            <person name="Peters L."/>
            <person name="Mikhailova N."/>
            <person name="Teshima H."/>
            <person name="Detter J.C."/>
            <person name="Han C."/>
            <person name="Tapia R."/>
            <person name="Land M."/>
            <person name="Hauser L."/>
            <person name="Kyrpides N."/>
            <person name="Ivanova N."/>
            <person name="Pagani I."/>
            <person name="Dunn J."/>
            <person name="Taghavi S."/>
            <person name="Francis A."/>
            <person name="van der Lelie D."/>
            <person name="Woyke T."/>
        </authorList>
    </citation>
    <scope>NUCLEOTIDE SEQUENCE [LARGE SCALE GENOMIC DNA]</scope>
    <source>
        <strain evidence="2 3">BC1</strain>
    </source>
</reference>
<dbReference type="PATRIC" id="fig|86416.3.peg.3638"/>
<dbReference type="NCBIfam" id="TIGR00762">
    <property type="entry name" value="DegV"/>
    <property type="match status" value="1"/>
</dbReference>
<dbReference type="InterPro" id="IPR003797">
    <property type="entry name" value="DegV"/>
</dbReference>
<organism evidence="2 3">
    <name type="scientific">Clostridium pasteurianum BC1</name>
    <dbReference type="NCBI Taxonomy" id="86416"/>
    <lineage>
        <taxon>Bacteria</taxon>
        <taxon>Bacillati</taxon>
        <taxon>Bacillota</taxon>
        <taxon>Clostridia</taxon>
        <taxon>Eubacteriales</taxon>
        <taxon>Clostridiaceae</taxon>
        <taxon>Clostridium</taxon>
    </lineage>
</organism>
<dbReference type="GO" id="GO:0008289">
    <property type="term" value="F:lipid binding"/>
    <property type="evidence" value="ECO:0007669"/>
    <property type="project" value="UniProtKB-KW"/>
</dbReference>
<dbReference type="Pfam" id="PF02645">
    <property type="entry name" value="DegV"/>
    <property type="match status" value="1"/>
</dbReference>
<dbReference type="SUPFAM" id="SSF82549">
    <property type="entry name" value="DAK1/DegV-like"/>
    <property type="match status" value="1"/>
</dbReference>
<dbReference type="Gene3D" id="3.30.1180.10">
    <property type="match status" value="1"/>
</dbReference>
<dbReference type="Gene3D" id="3.40.50.10170">
    <property type="match status" value="1"/>
</dbReference>
<dbReference type="InterPro" id="IPR050270">
    <property type="entry name" value="DegV_domain_contain"/>
</dbReference>
<dbReference type="EMBL" id="CP003261">
    <property type="protein sequence ID" value="AGK98421.1"/>
    <property type="molecule type" value="Genomic_DNA"/>
</dbReference>
<dbReference type="PANTHER" id="PTHR33434:SF2">
    <property type="entry name" value="FATTY ACID-BINDING PROTEIN TM_1468"/>
    <property type="match status" value="1"/>
</dbReference>
<dbReference type="PANTHER" id="PTHR33434">
    <property type="entry name" value="DEGV DOMAIN-CONTAINING PROTEIN DR_1986-RELATED"/>
    <property type="match status" value="1"/>
</dbReference>
<dbReference type="InterPro" id="IPR043168">
    <property type="entry name" value="DegV_C"/>
</dbReference>
<dbReference type="Proteomes" id="UP000013523">
    <property type="component" value="Chromosome"/>
</dbReference>
<name>R4K9Q9_CLOPA</name>
<sequence>MEKIKIITVSTSDLNEDIIKKYDIEVLPLTVNIGEKSYLDGVDITTSKLLEIMKNETRFPTTSQVNPQRYLECFEKYLNEGYKILLLNMSSKMSGTYQSSCIARDMLEKKEDVVVIDTLNVTSGLGVIVLKACRLREEGFSLYEIKSKIEESIPHVKSALVFNSLDNLVKGGRLSRTAGAIGSILGIKLILEVKDGEMSVMNKVRGTKKAVKTVLEYTDNLGFSEKDTAILLHIDEEEIRSSLRANMESNNNNFIECEVGCVVGAHCGAHACGIFFIEKY</sequence>
<protein>
    <submittedName>
        <fullName evidence="2">EDD domain protein, DegV family</fullName>
    </submittedName>
</protein>
<dbReference type="RefSeq" id="WP_015616704.1">
    <property type="nucleotide sequence ID" value="NC_021182.1"/>
</dbReference>
<keyword evidence="3" id="KW-1185">Reference proteome</keyword>
<dbReference type="eggNOG" id="COG1307">
    <property type="taxonomic scope" value="Bacteria"/>
</dbReference>
<accession>R4K9Q9</accession>
<gene>
    <name evidence="2" type="ORF">Clopa_3639</name>
</gene>
<dbReference type="AlphaFoldDB" id="R4K9Q9"/>
<evidence type="ECO:0000256" key="1">
    <source>
        <dbReference type="ARBA" id="ARBA00023121"/>
    </source>
</evidence>